<dbReference type="InterPro" id="IPR003673">
    <property type="entry name" value="CoA-Trfase_fam_III"/>
</dbReference>
<sequence>MASPKHATTEGGWGPGSYVDTAFHSVPDESARIMRLLASQAPGVGLDESALSQVEFSGADISLIPGPLKSQAVSAALQGLIGIVGKEILALKGIDTGKVHVDTDKAGLYPATVALASVDGKDMGKLSADGTISSVGVDVDKGCLTKTNMHYRSWAIYPTKDKGVWYQLMGNLDPAGFLKAYGLDPNYPSKDRNDAYEVIKAEISKYSAGDLELKNMEHGFTGQTVYTPKHWLETTMGKAMARHPVIDFKQVLGTEGLSPVPFPQTPNDLRPLAGVKIIEMARVIAAPAAGAGLAALGADVISIQSPNIPNLGGLSVTLTAGKKVYSLDLNNKDDKQHLQDLLDEADVIVQAFRLGSMDRRGFGLEKVVEMAKKREKGIVYADLSCYGSDGYYAERPGFQQIADAATGCSYVCAKSLGFEEGTGVLPSLPIADMLSGAVLILDVMLGLRDRARYGGSYHAFSALCAVDAFQLTKDVGLYGPETVAKIQETFKFGPMTPDLMVEELLYVLLAAWTKNSDFLKRPEYMVKFAETPFGKNHTILGPIVKYDKTDCDPKWSHGPVPYCYSKSAVWGTSKPSMAPQSSVGSDSETRPAVAA</sequence>
<name>A0A074WE94_9PEZI</name>
<proteinExistence type="inferred from homology"/>
<gene>
    <name evidence="3" type="ORF">M436DRAFT_58921</name>
</gene>
<dbReference type="AlphaFoldDB" id="A0A074WE94"/>
<organism evidence="3 4">
    <name type="scientific">Aureobasidium namibiae CBS 147.97</name>
    <dbReference type="NCBI Taxonomy" id="1043004"/>
    <lineage>
        <taxon>Eukaryota</taxon>
        <taxon>Fungi</taxon>
        <taxon>Dikarya</taxon>
        <taxon>Ascomycota</taxon>
        <taxon>Pezizomycotina</taxon>
        <taxon>Dothideomycetes</taxon>
        <taxon>Dothideomycetidae</taxon>
        <taxon>Dothideales</taxon>
        <taxon>Saccotheciaceae</taxon>
        <taxon>Aureobasidium</taxon>
    </lineage>
</organism>
<dbReference type="Pfam" id="PF02515">
    <property type="entry name" value="CoA_transf_3"/>
    <property type="match status" value="1"/>
</dbReference>
<dbReference type="OrthoDB" id="2308815at2759"/>
<evidence type="ECO:0000256" key="1">
    <source>
        <dbReference type="ARBA" id="ARBA00008383"/>
    </source>
</evidence>
<comment type="similarity">
    <text evidence="1">Belongs to the CoA-transferase III family.</text>
</comment>
<keyword evidence="4" id="KW-1185">Reference proteome</keyword>
<dbReference type="HOGENOM" id="CLU_021588_1_1_1"/>
<dbReference type="GeneID" id="25412733"/>
<dbReference type="EMBL" id="KL584734">
    <property type="protein sequence ID" value="KEQ68207.1"/>
    <property type="molecule type" value="Genomic_DNA"/>
</dbReference>
<dbReference type="Gene3D" id="3.40.50.10540">
    <property type="entry name" value="Crotonobetainyl-coa:carnitine coa-transferase, domain 1"/>
    <property type="match status" value="1"/>
</dbReference>
<dbReference type="PANTHER" id="PTHR48229:SF1">
    <property type="entry name" value="ALPHA METHYLACYL-COA RACEMASE-RELATED"/>
    <property type="match status" value="1"/>
</dbReference>
<evidence type="ECO:0000313" key="3">
    <source>
        <dbReference type="EMBL" id="KEQ68207.1"/>
    </source>
</evidence>
<dbReference type="SUPFAM" id="SSF89796">
    <property type="entry name" value="CoA-transferase family III (CaiB/BaiF)"/>
    <property type="match status" value="2"/>
</dbReference>
<feature type="region of interest" description="Disordered" evidence="2">
    <location>
        <begin position="572"/>
        <end position="595"/>
    </location>
</feature>
<keyword evidence="3" id="KW-0808">Transferase</keyword>
<dbReference type="STRING" id="1043004.A0A074WE94"/>
<dbReference type="InterPro" id="IPR052985">
    <property type="entry name" value="CoA-trans_III_biosynth/detox"/>
</dbReference>
<dbReference type="PANTHER" id="PTHR48229">
    <property type="entry name" value="CAIB/BAIF FAMILY ENZYME (AFU_ORTHOLOGUE AFUA_1G05360)-RELATED"/>
    <property type="match status" value="1"/>
</dbReference>
<evidence type="ECO:0000313" key="4">
    <source>
        <dbReference type="Proteomes" id="UP000027730"/>
    </source>
</evidence>
<dbReference type="InterPro" id="IPR023606">
    <property type="entry name" value="CoA-Trfase_III_dom_1_sf"/>
</dbReference>
<evidence type="ECO:0000256" key="2">
    <source>
        <dbReference type="SAM" id="MobiDB-lite"/>
    </source>
</evidence>
<feature type="compositionally biased region" description="Polar residues" evidence="2">
    <location>
        <begin position="573"/>
        <end position="586"/>
    </location>
</feature>
<reference evidence="3 4" key="1">
    <citation type="journal article" date="2014" name="BMC Genomics">
        <title>Genome sequencing of four Aureobasidium pullulans varieties: biotechnological potential, stress tolerance, and description of new species.</title>
        <authorList>
            <person name="Gostin Ar C."/>
            <person name="Ohm R.A."/>
            <person name="Kogej T."/>
            <person name="Sonjak S."/>
            <person name="Turk M."/>
            <person name="Zajc J."/>
            <person name="Zalar P."/>
            <person name="Grube M."/>
            <person name="Sun H."/>
            <person name="Han J."/>
            <person name="Sharma A."/>
            <person name="Chiniquy J."/>
            <person name="Ngan C.Y."/>
            <person name="Lipzen A."/>
            <person name="Barry K."/>
            <person name="Grigoriev I.V."/>
            <person name="Gunde-Cimerman N."/>
        </authorList>
    </citation>
    <scope>NUCLEOTIDE SEQUENCE [LARGE SCALE GENOMIC DNA]</scope>
    <source>
        <strain evidence="3 4">CBS 147.97</strain>
    </source>
</reference>
<dbReference type="Proteomes" id="UP000027730">
    <property type="component" value="Unassembled WGS sequence"/>
</dbReference>
<dbReference type="GO" id="GO:0016740">
    <property type="term" value="F:transferase activity"/>
    <property type="evidence" value="ECO:0007669"/>
    <property type="project" value="UniProtKB-KW"/>
</dbReference>
<accession>A0A074WE94</accession>
<dbReference type="RefSeq" id="XP_013422394.1">
    <property type="nucleotide sequence ID" value="XM_013566940.1"/>
</dbReference>
<protein>
    <submittedName>
        <fullName evidence="3">CoA-transferase family III</fullName>
    </submittedName>
</protein>